<comment type="caution">
    <text evidence="1">The sequence shown here is derived from an EMBL/GenBank/DDBJ whole genome shotgun (WGS) entry which is preliminary data.</text>
</comment>
<dbReference type="InterPro" id="IPR058532">
    <property type="entry name" value="YjbR/MT2646/Rv2570-like"/>
</dbReference>
<dbReference type="SUPFAM" id="SSF142906">
    <property type="entry name" value="YjbR-like"/>
    <property type="match status" value="1"/>
</dbReference>
<organism evidence="1 2">
    <name type="scientific">candidate division KSB3 bacterium</name>
    <dbReference type="NCBI Taxonomy" id="2044937"/>
    <lineage>
        <taxon>Bacteria</taxon>
        <taxon>candidate division KSB3</taxon>
    </lineage>
</organism>
<sequence length="117" mass="13708">MELETLRQYMQKKKGTTEEIPFGPEALVFKVLGKMYALIAWQETPLRISLKCDPDHALALRDIYESVIPGYHFNKKHWNTIILDGSVPEREVLQWIDDSYTLVVKKLKKTDRQSLEM</sequence>
<name>A0A2G6KDT5_9BACT</name>
<reference evidence="1 2" key="1">
    <citation type="submission" date="2017-10" db="EMBL/GenBank/DDBJ databases">
        <title>Novel microbial diversity and functional potential in the marine mammal oral microbiome.</title>
        <authorList>
            <person name="Dudek N.K."/>
            <person name="Sun C.L."/>
            <person name="Burstein D."/>
            <person name="Kantor R.S."/>
            <person name="Aliaga Goltsman D.S."/>
            <person name="Bik E.M."/>
            <person name="Thomas B.C."/>
            <person name="Banfield J.F."/>
            <person name="Relman D.A."/>
        </authorList>
    </citation>
    <scope>NUCLEOTIDE SEQUENCE [LARGE SCALE GENOMIC DNA]</scope>
    <source>
        <strain evidence="1">DOLJORAL78_47_16</strain>
    </source>
</reference>
<evidence type="ECO:0000313" key="2">
    <source>
        <dbReference type="Proteomes" id="UP000230821"/>
    </source>
</evidence>
<dbReference type="PANTHER" id="PTHR35145">
    <property type="entry name" value="CYTOPLASMIC PROTEIN-RELATED"/>
    <property type="match status" value="1"/>
</dbReference>
<dbReference type="PANTHER" id="PTHR35145:SF1">
    <property type="entry name" value="CYTOPLASMIC PROTEIN"/>
    <property type="match status" value="1"/>
</dbReference>
<accession>A0A2G6KDT5</accession>
<dbReference type="Pfam" id="PF04237">
    <property type="entry name" value="YjbR"/>
    <property type="match status" value="1"/>
</dbReference>
<dbReference type="Proteomes" id="UP000230821">
    <property type="component" value="Unassembled WGS sequence"/>
</dbReference>
<gene>
    <name evidence="1" type="ORF">CSA56_09785</name>
</gene>
<dbReference type="InterPro" id="IPR007351">
    <property type="entry name" value="YjbR"/>
</dbReference>
<dbReference type="Gene3D" id="3.90.1150.30">
    <property type="match status" value="1"/>
</dbReference>
<dbReference type="EMBL" id="PDSK01000094">
    <property type="protein sequence ID" value="PIE33795.1"/>
    <property type="molecule type" value="Genomic_DNA"/>
</dbReference>
<dbReference type="InterPro" id="IPR038056">
    <property type="entry name" value="YjbR-like_sf"/>
</dbReference>
<evidence type="ECO:0000313" key="1">
    <source>
        <dbReference type="EMBL" id="PIE33795.1"/>
    </source>
</evidence>
<protein>
    <submittedName>
        <fullName evidence="1">MmcQ-like protein</fullName>
    </submittedName>
</protein>
<dbReference type="AlphaFoldDB" id="A0A2G6KDT5"/>
<proteinExistence type="predicted"/>